<feature type="transmembrane region" description="Helical" evidence="1">
    <location>
        <begin position="54"/>
        <end position="74"/>
    </location>
</feature>
<dbReference type="EMBL" id="GG738845">
    <property type="protein sequence ID" value="EFC50383.1"/>
    <property type="molecule type" value="Genomic_DNA"/>
</dbReference>
<sequence length="369" mass="42934">MLASIIGTDFKDRILLTISLVFALVQLTYAQSNNATTNGTPSIVFEKTNEPMMVFLAIGVSQWISCYFVATIMYNSAISSPSFKFPQISEKMTVSFITILRYAYSEQPLFMRRIIDAYFVKALFYFIAFSVGFYSAIQLWFVTNTNDLSKLTTVNVFHIEVNRGVLIGGASLYFLELVYRSRTQIIMIAHHLVTLVNIVWMIEYEKTNLAYMKIFMVYVYFVFLEFPESFIMIGYRLFCCWVSDSKIPLKIRVVYKRRMKYSVLALAWIDTIFKIIGNIIVLAMIIIMWDEFPVEVRIVLIISFTVFLIAQAWGPYIFFKLYFKLSKAIEEDKEREHRALLEEDSDESALSTYKPINDGNEVQLRSQHM</sequence>
<dbReference type="RefSeq" id="XP_002683127.1">
    <property type="nucleotide sequence ID" value="XM_002683081.1"/>
</dbReference>
<name>D2UY00_NAEGR</name>
<dbReference type="KEGG" id="ngr:NAEGRDRAFT_77736"/>
<feature type="transmembrane region" description="Helical" evidence="1">
    <location>
        <begin position="161"/>
        <end position="178"/>
    </location>
</feature>
<keyword evidence="1" id="KW-0812">Transmembrane</keyword>
<dbReference type="VEuPathDB" id="AmoebaDB:NAEGRDRAFT_77736"/>
<feature type="transmembrane region" description="Helical" evidence="1">
    <location>
        <begin position="298"/>
        <end position="319"/>
    </location>
</feature>
<keyword evidence="1" id="KW-0472">Membrane</keyword>
<dbReference type="OrthoDB" id="10010954at2759"/>
<protein>
    <submittedName>
        <fullName evidence="3">Polysaccharide biosynthesis protein</fullName>
    </submittedName>
</protein>
<accession>D2UY00</accession>
<keyword evidence="2" id="KW-0732">Signal</keyword>
<feature type="transmembrane region" description="Helical" evidence="1">
    <location>
        <begin position="263"/>
        <end position="286"/>
    </location>
</feature>
<evidence type="ECO:0000256" key="1">
    <source>
        <dbReference type="SAM" id="Phobius"/>
    </source>
</evidence>
<dbReference type="InParanoid" id="D2UY00"/>
<dbReference type="OMA" id="NIVWMIE"/>
<keyword evidence="4" id="KW-1185">Reference proteome</keyword>
<feature type="chain" id="PRO_5003037101" evidence="2">
    <location>
        <begin position="31"/>
        <end position="369"/>
    </location>
</feature>
<evidence type="ECO:0000313" key="4">
    <source>
        <dbReference type="Proteomes" id="UP000006671"/>
    </source>
</evidence>
<feature type="transmembrane region" description="Helical" evidence="1">
    <location>
        <begin position="185"/>
        <end position="202"/>
    </location>
</feature>
<reference evidence="3 4" key="1">
    <citation type="journal article" date="2010" name="Cell">
        <title>The genome of Naegleria gruberi illuminates early eukaryotic versatility.</title>
        <authorList>
            <person name="Fritz-Laylin L.K."/>
            <person name="Prochnik S.E."/>
            <person name="Ginger M.L."/>
            <person name="Dacks J.B."/>
            <person name="Carpenter M.L."/>
            <person name="Field M.C."/>
            <person name="Kuo A."/>
            <person name="Paredez A."/>
            <person name="Chapman J."/>
            <person name="Pham J."/>
            <person name="Shu S."/>
            <person name="Neupane R."/>
            <person name="Cipriano M."/>
            <person name="Mancuso J."/>
            <person name="Tu H."/>
            <person name="Salamov A."/>
            <person name="Lindquist E."/>
            <person name="Shapiro H."/>
            <person name="Lucas S."/>
            <person name="Grigoriev I.V."/>
            <person name="Cande W.Z."/>
            <person name="Fulton C."/>
            <person name="Rokhsar D.S."/>
            <person name="Dawson S.C."/>
        </authorList>
    </citation>
    <scope>NUCLEOTIDE SEQUENCE [LARGE SCALE GENOMIC DNA]</scope>
    <source>
        <strain evidence="3 4">NEG-M</strain>
    </source>
</reference>
<dbReference type="AlphaFoldDB" id="D2UY00"/>
<feature type="transmembrane region" description="Helical" evidence="1">
    <location>
        <begin position="214"/>
        <end position="242"/>
    </location>
</feature>
<organism evidence="4">
    <name type="scientific">Naegleria gruberi</name>
    <name type="common">Amoeba</name>
    <dbReference type="NCBI Taxonomy" id="5762"/>
    <lineage>
        <taxon>Eukaryota</taxon>
        <taxon>Discoba</taxon>
        <taxon>Heterolobosea</taxon>
        <taxon>Tetramitia</taxon>
        <taxon>Eutetramitia</taxon>
        <taxon>Vahlkampfiidae</taxon>
        <taxon>Naegleria</taxon>
    </lineage>
</organism>
<dbReference type="Proteomes" id="UP000006671">
    <property type="component" value="Unassembled WGS sequence"/>
</dbReference>
<feature type="transmembrane region" description="Helical" evidence="1">
    <location>
        <begin position="118"/>
        <end position="141"/>
    </location>
</feature>
<proteinExistence type="predicted"/>
<keyword evidence="1" id="KW-1133">Transmembrane helix</keyword>
<feature type="signal peptide" evidence="2">
    <location>
        <begin position="1"/>
        <end position="30"/>
    </location>
</feature>
<dbReference type="GeneID" id="8863943"/>
<evidence type="ECO:0000313" key="3">
    <source>
        <dbReference type="EMBL" id="EFC50383.1"/>
    </source>
</evidence>
<gene>
    <name evidence="3" type="ORF">NAEGRDRAFT_77736</name>
</gene>
<evidence type="ECO:0000256" key="2">
    <source>
        <dbReference type="SAM" id="SignalP"/>
    </source>
</evidence>